<dbReference type="SUPFAM" id="SSF51658">
    <property type="entry name" value="Xylose isomerase-like"/>
    <property type="match status" value="1"/>
</dbReference>
<name>A0A6B0YXS5_9CHLR</name>
<dbReference type="Pfam" id="PF01261">
    <property type="entry name" value="AP_endonuc_2"/>
    <property type="match status" value="1"/>
</dbReference>
<dbReference type="GO" id="GO:0016853">
    <property type="term" value="F:isomerase activity"/>
    <property type="evidence" value="ECO:0007669"/>
    <property type="project" value="UniProtKB-KW"/>
</dbReference>
<evidence type="ECO:0000313" key="2">
    <source>
        <dbReference type="EMBL" id="MXY94769.1"/>
    </source>
</evidence>
<feature type="domain" description="Xylose isomerase-like TIM barrel" evidence="1">
    <location>
        <begin position="22"/>
        <end position="238"/>
    </location>
</feature>
<dbReference type="PANTHER" id="PTHR12110:SF41">
    <property type="entry name" value="INOSOSE DEHYDRATASE"/>
    <property type="match status" value="1"/>
</dbReference>
<protein>
    <submittedName>
        <fullName evidence="2">Sugar phosphate isomerase/epimerase</fullName>
    </submittedName>
</protein>
<dbReference type="EMBL" id="VXRG01000126">
    <property type="protein sequence ID" value="MXY94769.1"/>
    <property type="molecule type" value="Genomic_DNA"/>
</dbReference>
<dbReference type="AlphaFoldDB" id="A0A6B0YXS5"/>
<evidence type="ECO:0000259" key="1">
    <source>
        <dbReference type="Pfam" id="PF01261"/>
    </source>
</evidence>
<dbReference type="InterPro" id="IPR036237">
    <property type="entry name" value="Xyl_isomerase-like_sf"/>
</dbReference>
<keyword evidence="2" id="KW-0413">Isomerase</keyword>
<proteinExistence type="predicted"/>
<dbReference type="InterPro" id="IPR050312">
    <property type="entry name" value="IolE/XylAMocC-like"/>
</dbReference>
<reference evidence="2" key="1">
    <citation type="submission" date="2019-09" db="EMBL/GenBank/DDBJ databases">
        <title>Characterisation of the sponge microbiome using genome-centric metagenomics.</title>
        <authorList>
            <person name="Engelberts J.P."/>
            <person name="Robbins S.J."/>
            <person name="De Goeij J.M."/>
            <person name="Aranda M."/>
            <person name="Bell S.C."/>
            <person name="Webster N.S."/>
        </authorList>
    </citation>
    <scope>NUCLEOTIDE SEQUENCE</scope>
    <source>
        <strain evidence="2">SB0664_bin_27</strain>
    </source>
</reference>
<comment type="caution">
    <text evidence="2">The sequence shown here is derived from an EMBL/GenBank/DDBJ whole genome shotgun (WGS) entry which is preliminary data.</text>
</comment>
<organism evidence="2">
    <name type="scientific">Caldilineaceae bacterium SB0664_bin_27</name>
    <dbReference type="NCBI Taxonomy" id="2605260"/>
    <lineage>
        <taxon>Bacteria</taxon>
        <taxon>Bacillati</taxon>
        <taxon>Chloroflexota</taxon>
        <taxon>Caldilineae</taxon>
        <taxon>Caldilineales</taxon>
        <taxon>Caldilineaceae</taxon>
    </lineage>
</organism>
<dbReference type="InterPro" id="IPR013022">
    <property type="entry name" value="Xyl_isomerase-like_TIM-brl"/>
</dbReference>
<sequence length="268" mass="30672">MSYKLAYSTLRWQNPELEPALNRLAEAGWQGWESRLPLNWMGTPERLRRVCDDAGMPLVVLTANGTPDSRDRENVEVNRRRMEFAAEMGCDCFMYMNGGKPDDRPVSDEDVKAAAEGADEWADYAAQFGLELTYHIHTNLLVDSIDHWKLYMENLRTAKLCIDVSHAQLWGYDPVASLWDFRAQLNYVHLQDWATTTRRADGYYDPLWCQVGEHENVDFPAIRGVLDEIGYDRWVTACPGQPIPGRDDPLSEAERSDGMVTYLRGLGY</sequence>
<dbReference type="PANTHER" id="PTHR12110">
    <property type="entry name" value="HYDROXYPYRUVATE ISOMERASE"/>
    <property type="match status" value="1"/>
</dbReference>
<accession>A0A6B0YXS5</accession>
<gene>
    <name evidence="2" type="ORF">F4Y42_15125</name>
</gene>
<dbReference type="Gene3D" id="3.20.20.150">
    <property type="entry name" value="Divalent-metal-dependent TIM barrel enzymes"/>
    <property type="match status" value="1"/>
</dbReference>